<evidence type="ECO:0000256" key="1">
    <source>
        <dbReference type="ARBA" id="ARBA00022723"/>
    </source>
</evidence>
<organism evidence="5">
    <name type="scientific">Guillardia theta</name>
    <name type="common">Cryptophyte</name>
    <name type="synonym">Cryptomonas phi</name>
    <dbReference type="NCBI Taxonomy" id="55529"/>
    <lineage>
        <taxon>Eukaryota</taxon>
        <taxon>Cryptophyceae</taxon>
        <taxon>Pyrenomonadales</taxon>
        <taxon>Geminigeraceae</taxon>
        <taxon>Guillardia</taxon>
    </lineage>
</organism>
<evidence type="ECO:0000256" key="3">
    <source>
        <dbReference type="ARBA" id="ARBA00022837"/>
    </source>
</evidence>
<name>A0A6U6BL02_GUITH</name>
<dbReference type="InterPro" id="IPR002048">
    <property type="entry name" value="EF_hand_dom"/>
</dbReference>
<dbReference type="SMART" id="SM00054">
    <property type="entry name" value="EFh"/>
    <property type="match status" value="4"/>
</dbReference>
<dbReference type="InterPro" id="IPR011992">
    <property type="entry name" value="EF-hand-dom_pair"/>
</dbReference>
<dbReference type="EMBL" id="HBKN01032307">
    <property type="protein sequence ID" value="CAE2317502.1"/>
    <property type="molecule type" value="Transcribed_RNA"/>
</dbReference>
<dbReference type="PROSITE" id="PS50222">
    <property type="entry name" value="EF_HAND_2"/>
    <property type="match status" value="4"/>
</dbReference>
<protein>
    <recommendedName>
        <fullName evidence="4">EF-hand domain-containing protein</fullName>
    </recommendedName>
</protein>
<gene>
    <name evidence="5" type="ORF">GTHE00462_LOCUS25151</name>
    <name evidence="6" type="ORF">GTHE00462_LOCUS25154</name>
</gene>
<feature type="domain" description="EF-hand" evidence="4">
    <location>
        <begin position="115"/>
        <end position="150"/>
    </location>
</feature>
<evidence type="ECO:0000256" key="2">
    <source>
        <dbReference type="ARBA" id="ARBA00022737"/>
    </source>
</evidence>
<dbReference type="AlphaFoldDB" id="A0A6U6BL02"/>
<keyword evidence="3" id="KW-0106">Calcium</keyword>
<feature type="domain" description="EF-hand" evidence="4">
    <location>
        <begin position="35"/>
        <end position="70"/>
    </location>
</feature>
<evidence type="ECO:0000313" key="5">
    <source>
        <dbReference type="EMBL" id="CAE2317502.1"/>
    </source>
</evidence>
<keyword evidence="1" id="KW-0479">Metal-binding</keyword>
<dbReference type="InterPro" id="IPR018247">
    <property type="entry name" value="EF_Hand_1_Ca_BS"/>
</dbReference>
<feature type="domain" description="EF-hand" evidence="4">
    <location>
        <begin position="151"/>
        <end position="186"/>
    </location>
</feature>
<dbReference type="PANTHER" id="PTHR10891">
    <property type="entry name" value="EF-HAND CALCIUM-BINDING DOMAIN CONTAINING PROTEIN"/>
    <property type="match status" value="1"/>
</dbReference>
<evidence type="ECO:0000259" key="4">
    <source>
        <dbReference type="PROSITE" id="PS50222"/>
    </source>
</evidence>
<accession>A0A6U6BL02</accession>
<reference evidence="5" key="1">
    <citation type="submission" date="2021-01" db="EMBL/GenBank/DDBJ databases">
        <authorList>
            <person name="Corre E."/>
            <person name="Pelletier E."/>
            <person name="Niang G."/>
            <person name="Scheremetjew M."/>
            <person name="Finn R."/>
            <person name="Kale V."/>
            <person name="Holt S."/>
            <person name="Cochrane G."/>
            <person name="Meng A."/>
            <person name="Brown T."/>
            <person name="Cohen L."/>
        </authorList>
    </citation>
    <scope>NUCLEOTIDE SEQUENCE</scope>
    <source>
        <strain evidence="5">CCMP 2712</strain>
    </source>
</reference>
<dbReference type="PROSITE" id="PS00018">
    <property type="entry name" value="EF_HAND_1"/>
    <property type="match status" value="4"/>
</dbReference>
<feature type="domain" description="EF-hand" evidence="4">
    <location>
        <begin position="71"/>
        <end position="106"/>
    </location>
</feature>
<dbReference type="GO" id="GO:0005509">
    <property type="term" value="F:calcium ion binding"/>
    <property type="evidence" value="ECO:0007669"/>
    <property type="project" value="InterPro"/>
</dbReference>
<proteinExistence type="predicted"/>
<sequence>MQAIFESGSSNTPSCWELLQNAMRKKVGKTRDLLEFAIKVRSIFDGFDDDGSGQISAEELRKALRSLGVNVSVKEMNLLMKRFDHNGDQCIDFQEFEDMVKELIPPPEFDVGGIFLEQKLKASFEKMDLNGDKTLDAEEIRLGLQELGIDMSEEHLKRVMAVADTSGDGTVDYDEFVQLYSKYPVKIQSEEELLQISRKWEPPEIPVRDCRPPWKDDTCKPGARVMLMASCRRLPGYHRYQGVGVLTRPVEGQPGRWFVRFPGVSEVFMNVGKNGIYELSHIHSDLAKEGAKKENEHLEEFDSDLEEERDLDEVKGWEVRGLYVSELIHVRRTTWRGFEQG</sequence>
<dbReference type="Gene3D" id="1.10.238.10">
    <property type="entry name" value="EF-hand"/>
    <property type="match status" value="2"/>
</dbReference>
<evidence type="ECO:0000313" key="6">
    <source>
        <dbReference type="EMBL" id="CAE2317505.1"/>
    </source>
</evidence>
<dbReference type="InterPro" id="IPR039647">
    <property type="entry name" value="EF_hand_pair_protein_CML-like"/>
</dbReference>
<dbReference type="SUPFAM" id="SSF47473">
    <property type="entry name" value="EF-hand"/>
    <property type="match status" value="1"/>
</dbReference>
<dbReference type="EMBL" id="HBKN01032310">
    <property type="protein sequence ID" value="CAE2317505.1"/>
    <property type="molecule type" value="Transcribed_RNA"/>
</dbReference>
<dbReference type="FunFam" id="1.10.238.10:FF:000001">
    <property type="entry name" value="Calmodulin 1"/>
    <property type="match status" value="1"/>
</dbReference>
<dbReference type="Pfam" id="PF13499">
    <property type="entry name" value="EF-hand_7"/>
    <property type="match status" value="2"/>
</dbReference>
<keyword evidence="2" id="KW-0677">Repeat</keyword>